<proteinExistence type="inferred from homology"/>
<comment type="similarity">
    <text evidence="1">Belongs to the LOR family.</text>
</comment>
<evidence type="ECO:0000313" key="3">
    <source>
        <dbReference type="Proteomes" id="UP000199701"/>
    </source>
</evidence>
<dbReference type="OrthoDB" id="652307at2"/>
<keyword evidence="3" id="KW-1185">Reference proteome</keyword>
<protein>
    <submittedName>
        <fullName evidence="2">Uncharacterized protein YxjI</fullName>
    </submittedName>
</protein>
<dbReference type="RefSeq" id="WP_092453078.1">
    <property type="nucleotide sequence ID" value="NZ_FOJI01000006.1"/>
</dbReference>
<organism evidence="2 3">
    <name type="scientific">[Clostridium] fimetarium</name>
    <dbReference type="NCBI Taxonomy" id="99656"/>
    <lineage>
        <taxon>Bacteria</taxon>
        <taxon>Bacillati</taxon>
        <taxon>Bacillota</taxon>
        <taxon>Clostridia</taxon>
        <taxon>Lachnospirales</taxon>
        <taxon>Lachnospiraceae</taxon>
    </lineage>
</organism>
<dbReference type="Pfam" id="PF04525">
    <property type="entry name" value="LOR"/>
    <property type="match status" value="1"/>
</dbReference>
<dbReference type="Gene3D" id="2.40.160.200">
    <property type="entry name" value="LURP1-related"/>
    <property type="match status" value="1"/>
</dbReference>
<accession>A0A1I0PVN4</accession>
<dbReference type="SUPFAM" id="SSF54518">
    <property type="entry name" value="Tubby C-terminal domain-like"/>
    <property type="match status" value="1"/>
</dbReference>
<dbReference type="InterPro" id="IPR038595">
    <property type="entry name" value="LOR_sf"/>
</dbReference>
<reference evidence="2 3" key="1">
    <citation type="submission" date="2016-10" db="EMBL/GenBank/DDBJ databases">
        <authorList>
            <person name="de Groot N.N."/>
        </authorList>
    </citation>
    <scope>NUCLEOTIDE SEQUENCE [LARGE SCALE GENOMIC DNA]</scope>
    <source>
        <strain evidence="2 3">DSM 9179</strain>
    </source>
</reference>
<dbReference type="InterPro" id="IPR007612">
    <property type="entry name" value="LOR"/>
</dbReference>
<sequence>MRLLIKQRVFSWTDTYDVFDENENPKYFVKSEFFSLGHNIHIYNAAGNVEVGAVHQKLFSFLPQFVIEINGSTVGTIQKKFSFFKPSYQIDCNNWRVEGDFFGWNYEIMSPYAPIMQIFKEPFHWGDTYVLDFQNPEDELMGLLLVIAIDAANCSNDR</sequence>
<dbReference type="InterPro" id="IPR025659">
    <property type="entry name" value="Tubby-like_C"/>
</dbReference>
<name>A0A1I0PVN4_9FIRM</name>
<evidence type="ECO:0000313" key="2">
    <source>
        <dbReference type="EMBL" id="SEW18543.1"/>
    </source>
</evidence>
<dbReference type="STRING" id="99656.SAMN05421659_10652"/>
<gene>
    <name evidence="2" type="ORF">SAMN05421659_10652</name>
</gene>
<dbReference type="Proteomes" id="UP000199701">
    <property type="component" value="Unassembled WGS sequence"/>
</dbReference>
<evidence type="ECO:0000256" key="1">
    <source>
        <dbReference type="ARBA" id="ARBA00005437"/>
    </source>
</evidence>
<dbReference type="AlphaFoldDB" id="A0A1I0PVN4"/>
<dbReference type="EMBL" id="FOJI01000006">
    <property type="protein sequence ID" value="SEW18543.1"/>
    <property type="molecule type" value="Genomic_DNA"/>
</dbReference>